<reference evidence="10 11" key="1">
    <citation type="journal article" date="2015" name="Nature">
        <title>rRNA introns, odd ribosomes, and small enigmatic genomes across a large radiation of phyla.</title>
        <authorList>
            <person name="Brown C.T."/>
            <person name="Hug L.A."/>
            <person name="Thomas B.C."/>
            <person name="Sharon I."/>
            <person name="Castelle C.J."/>
            <person name="Singh A."/>
            <person name="Wilkins M.J."/>
            <person name="Williams K.H."/>
            <person name="Banfield J.F."/>
        </authorList>
    </citation>
    <scope>NUCLEOTIDE SEQUENCE [LARGE SCALE GENOMIC DNA]</scope>
</reference>
<feature type="transmembrane region" description="Helical" evidence="8">
    <location>
        <begin position="79"/>
        <end position="99"/>
    </location>
</feature>
<dbReference type="Pfam" id="PF13231">
    <property type="entry name" value="PMT_2"/>
    <property type="match status" value="1"/>
</dbReference>
<keyword evidence="4" id="KW-0808">Transferase</keyword>
<dbReference type="GO" id="GO:0009103">
    <property type="term" value="P:lipopolysaccharide biosynthetic process"/>
    <property type="evidence" value="ECO:0007669"/>
    <property type="project" value="UniProtKB-ARBA"/>
</dbReference>
<dbReference type="InterPro" id="IPR050297">
    <property type="entry name" value="LipidA_mod_glycosyltrf_83"/>
</dbReference>
<keyword evidence="6 8" id="KW-1133">Transmembrane helix</keyword>
<evidence type="ECO:0000256" key="3">
    <source>
        <dbReference type="ARBA" id="ARBA00022676"/>
    </source>
</evidence>
<dbReference type="GO" id="GO:0005886">
    <property type="term" value="C:plasma membrane"/>
    <property type="evidence" value="ECO:0007669"/>
    <property type="project" value="UniProtKB-SubCell"/>
</dbReference>
<keyword evidence="5 8" id="KW-0812">Transmembrane</keyword>
<keyword evidence="7 8" id="KW-0472">Membrane</keyword>
<dbReference type="AlphaFoldDB" id="A0A0G0A4E3"/>
<dbReference type="Proteomes" id="UP000034045">
    <property type="component" value="Unassembled WGS sequence"/>
</dbReference>
<comment type="caution">
    <text evidence="10">The sequence shown here is derived from an EMBL/GenBank/DDBJ whole genome shotgun (WGS) entry which is preliminary data.</text>
</comment>
<protein>
    <recommendedName>
        <fullName evidence="9">Glycosyltransferase RgtA/B/C/D-like domain-containing protein</fullName>
    </recommendedName>
</protein>
<accession>A0A0G0A4E3</accession>
<feature type="transmembrane region" description="Helical" evidence="8">
    <location>
        <begin position="340"/>
        <end position="364"/>
    </location>
</feature>
<dbReference type="PANTHER" id="PTHR33908:SF11">
    <property type="entry name" value="MEMBRANE PROTEIN"/>
    <property type="match status" value="1"/>
</dbReference>
<feature type="transmembrane region" description="Helical" evidence="8">
    <location>
        <begin position="137"/>
        <end position="157"/>
    </location>
</feature>
<evidence type="ECO:0000256" key="4">
    <source>
        <dbReference type="ARBA" id="ARBA00022679"/>
    </source>
</evidence>
<evidence type="ECO:0000313" key="10">
    <source>
        <dbReference type="EMBL" id="KKP51644.1"/>
    </source>
</evidence>
<feature type="transmembrane region" description="Helical" evidence="8">
    <location>
        <begin position="48"/>
        <end position="67"/>
    </location>
</feature>
<feature type="domain" description="Glycosyltransferase RgtA/B/C/D-like" evidence="9">
    <location>
        <begin position="58"/>
        <end position="220"/>
    </location>
</feature>
<feature type="transmembrane region" description="Helical" evidence="8">
    <location>
        <begin position="163"/>
        <end position="195"/>
    </location>
</feature>
<dbReference type="InterPro" id="IPR038731">
    <property type="entry name" value="RgtA/B/C-like"/>
</dbReference>
<keyword evidence="3" id="KW-0328">Glycosyltransferase</keyword>
<feature type="transmembrane region" description="Helical" evidence="8">
    <location>
        <begin position="317"/>
        <end position="334"/>
    </location>
</feature>
<dbReference type="PANTHER" id="PTHR33908">
    <property type="entry name" value="MANNOSYLTRANSFERASE YKCB-RELATED"/>
    <property type="match status" value="1"/>
</dbReference>
<evidence type="ECO:0000256" key="1">
    <source>
        <dbReference type="ARBA" id="ARBA00004651"/>
    </source>
</evidence>
<keyword evidence="2" id="KW-1003">Cell membrane</keyword>
<gene>
    <name evidence="10" type="ORF">UR42_C0012G0003</name>
</gene>
<dbReference type="EMBL" id="LBPD01000012">
    <property type="protein sequence ID" value="KKP51644.1"/>
    <property type="molecule type" value="Genomic_DNA"/>
</dbReference>
<feature type="transmembrane region" description="Helical" evidence="8">
    <location>
        <begin position="111"/>
        <end position="130"/>
    </location>
</feature>
<proteinExistence type="predicted"/>
<sequence>MKKFLPIVLLTIISAFLIFYRFPAIPKYLAYDEVEFTKLALSLDNKPYAPYSQLATGHSTLYFYILLASLKTFGINVFALRFPAAIFGILSVMMFYLIIQNIYQKNILYRQGIALSLSIILLSSHWFLNFTRFSFEATFLLFLELVSIYFLISFWQAKRSQNLFLIISSLFAGLAFLSYTPGRIFFLLPLGFLIFKWYRQGNALSLHKNIIIKQLLCFLIPFIIIITPLTLHLSTNQDSRIDKLFFWRNHEMTLNEKIVGTANNVKTITLMFLTRGDMNGKHNYPGKPALNPILGLLFVIGLVVTMKQWNNDNNKLFLIYFTLSIFPSLAIYPWENPSMLRTFTVIPSVIYFIGNAIYHLGTIVPRLSLNKKIPKYLILNTLYLILILSCLYELRTYFKYQAPVFEHSFEIRYPLQKAIKMKNVYEKVP</sequence>
<evidence type="ECO:0000256" key="6">
    <source>
        <dbReference type="ARBA" id="ARBA00022989"/>
    </source>
</evidence>
<dbReference type="GO" id="GO:0016763">
    <property type="term" value="F:pentosyltransferase activity"/>
    <property type="evidence" value="ECO:0007669"/>
    <property type="project" value="TreeGrafter"/>
</dbReference>
<evidence type="ECO:0000256" key="2">
    <source>
        <dbReference type="ARBA" id="ARBA00022475"/>
    </source>
</evidence>
<name>A0A0G0A4E3_9BACT</name>
<evidence type="ECO:0000256" key="8">
    <source>
        <dbReference type="SAM" id="Phobius"/>
    </source>
</evidence>
<evidence type="ECO:0000256" key="5">
    <source>
        <dbReference type="ARBA" id="ARBA00022692"/>
    </source>
</evidence>
<comment type="subcellular location">
    <subcellularLocation>
        <location evidence="1">Cell membrane</location>
        <topology evidence="1">Multi-pass membrane protein</topology>
    </subcellularLocation>
</comment>
<organism evidence="10 11">
    <name type="scientific">Candidatus Roizmanbacteria bacterium GW2011_GWA2_33_33</name>
    <dbReference type="NCBI Taxonomy" id="1618476"/>
    <lineage>
        <taxon>Bacteria</taxon>
        <taxon>Candidatus Roizmaniibacteriota</taxon>
    </lineage>
</organism>
<evidence type="ECO:0000256" key="7">
    <source>
        <dbReference type="ARBA" id="ARBA00023136"/>
    </source>
</evidence>
<feature type="transmembrane region" description="Helical" evidence="8">
    <location>
        <begin position="376"/>
        <end position="394"/>
    </location>
</feature>
<evidence type="ECO:0000259" key="9">
    <source>
        <dbReference type="Pfam" id="PF13231"/>
    </source>
</evidence>
<evidence type="ECO:0000313" key="11">
    <source>
        <dbReference type="Proteomes" id="UP000034045"/>
    </source>
</evidence>
<feature type="transmembrane region" description="Helical" evidence="8">
    <location>
        <begin position="215"/>
        <end position="234"/>
    </location>
</feature>
<feature type="transmembrane region" description="Helical" evidence="8">
    <location>
        <begin position="289"/>
        <end position="305"/>
    </location>
</feature>